<feature type="transmembrane region" description="Helical" evidence="10">
    <location>
        <begin position="1671"/>
        <end position="1690"/>
    </location>
</feature>
<evidence type="ECO:0000256" key="10">
    <source>
        <dbReference type="SAM" id="Phobius"/>
    </source>
</evidence>
<evidence type="ECO:0000256" key="2">
    <source>
        <dbReference type="ARBA" id="ARBA00004127"/>
    </source>
</evidence>
<reference evidence="14" key="1">
    <citation type="journal article" date="2009" name="Rice">
        <title>De Novo Next Generation Sequencing of Plant Genomes.</title>
        <authorList>
            <person name="Rounsley S."/>
            <person name="Marri P.R."/>
            <person name="Yu Y."/>
            <person name="He R."/>
            <person name="Sisneros N."/>
            <person name="Goicoechea J.L."/>
            <person name="Lee S.J."/>
            <person name="Angelova A."/>
            <person name="Kudrna D."/>
            <person name="Luo M."/>
            <person name="Affourtit J."/>
            <person name="Desany B."/>
            <person name="Knight J."/>
            <person name="Niazi F."/>
            <person name="Egholm M."/>
            <person name="Wing R.A."/>
        </authorList>
    </citation>
    <scope>NUCLEOTIDE SEQUENCE [LARGE SCALE GENOMIC DNA]</scope>
    <source>
        <strain evidence="14">cv. IRGC 105608</strain>
    </source>
</reference>
<comment type="subcellular location">
    <subcellularLocation>
        <location evidence="2">Endomembrane system</location>
        <topology evidence="2">Multi-pass membrane protein</topology>
    </subcellularLocation>
</comment>
<comment type="pathway">
    <text evidence="3">Protein modification; protein ubiquitination.</text>
</comment>
<feature type="transmembrane region" description="Helical" evidence="10">
    <location>
        <begin position="685"/>
        <end position="706"/>
    </location>
</feature>
<feature type="domain" description="DUF2921" evidence="13">
    <location>
        <begin position="1345"/>
        <end position="1517"/>
    </location>
</feature>
<feature type="signal peptide" evidence="11">
    <location>
        <begin position="1"/>
        <end position="35"/>
    </location>
</feature>
<evidence type="ECO:0000259" key="12">
    <source>
        <dbReference type="Pfam" id="PF11145"/>
    </source>
</evidence>
<dbReference type="EnsemblPlants" id="OBART01G26490.1">
    <property type="protein sequence ID" value="OBART01G26490.1"/>
    <property type="gene ID" value="OBART01G26490"/>
</dbReference>
<dbReference type="Pfam" id="PF11145">
    <property type="entry name" value="DUF2921"/>
    <property type="match status" value="2"/>
</dbReference>
<feature type="transmembrane region" description="Helical" evidence="10">
    <location>
        <begin position="1542"/>
        <end position="1562"/>
    </location>
</feature>
<feature type="transmembrane region" description="Helical" evidence="10">
    <location>
        <begin position="774"/>
        <end position="795"/>
    </location>
</feature>
<dbReference type="Pfam" id="PF25333">
    <property type="entry name" value="DUF2921_N"/>
    <property type="match status" value="5"/>
</dbReference>
<keyword evidence="15" id="KW-1185">Reference proteome</keyword>
<evidence type="ECO:0000256" key="11">
    <source>
        <dbReference type="SAM" id="SignalP"/>
    </source>
</evidence>
<feature type="domain" description="DUF2921" evidence="13">
    <location>
        <begin position="948"/>
        <end position="1116"/>
    </location>
</feature>
<evidence type="ECO:0000256" key="9">
    <source>
        <dbReference type="ARBA" id="ARBA00023136"/>
    </source>
</evidence>
<feature type="transmembrane region" description="Helical" evidence="10">
    <location>
        <begin position="848"/>
        <end position="870"/>
    </location>
</feature>
<evidence type="ECO:0000256" key="6">
    <source>
        <dbReference type="ARBA" id="ARBA00022692"/>
    </source>
</evidence>
<evidence type="ECO:0000256" key="4">
    <source>
        <dbReference type="ARBA" id="ARBA00012483"/>
    </source>
</evidence>
<feature type="transmembrane region" description="Helical" evidence="10">
    <location>
        <begin position="802"/>
        <end position="821"/>
    </location>
</feature>
<dbReference type="InterPro" id="IPR057425">
    <property type="entry name" value="DUF2921_N"/>
</dbReference>
<dbReference type="Gramene" id="OBART01G26490.1">
    <property type="protein sequence ID" value="OBART01G26490.1"/>
    <property type="gene ID" value="OBART01G26490"/>
</dbReference>
<feature type="domain" description="SWEET-like" evidence="12">
    <location>
        <begin position="1530"/>
        <end position="1817"/>
    </location>
</feature>
<evidence type="ECO:0000256" key="8">
    <source>
        <dbReference type="ARBA" id="ARBA00022989"/>
    </source>
</evidence>
<dbReference type="PaxDb" id="65489-OBART01G26490.1"/>
<keyword evidence="11" id="KW-0732">Signal</keyword>
<keyword evidence="5" id="KW-0808">Transferase</keyword>
<dbReference type="EC" id="2.3.2.27" evidence="4"/>
<dbReference type="Proteomes" id="UP000026960">
    <property type="component" value="Chromosome 1"/>
</dbReference>
<sequence length="1833" mass="200040">MAPAKKSPRPCCHVSFLLLQLVLLSVIVFPATAAAASTFRCSNPSPVPNEVPEGNDARELLRSFQITTGYFSGGDRLFAPDDDSAYIPRSFALSPYKVARTTDPAILEVAATLALYGPSSDHGSGGGARRRRHRYLVSQLVASFVLHGYYSSASGELCVVGGSGSYSVDGGSVEHLRDVNLHLRVPNAPSLADPFVTGLLDGADFETISLVAYVENDRYVYSEKRPSCPPPMPAHAARGALQALEANFSCSHLRELFVSSYRLENTSSDASSPAASTFQFPLSHGGLRMLVNQMHCTANGSVRAYVVFSNYTDSERRWRRDMVINNRFLVKEEAVVADGYWDSTTSRLCLRACRVAHSSAAETELKVGEQCGLGMSFWFPAVWTIRDRSIVAGLLWNANQEESGGNKHAGASLSGVMSVSSIDGDGYNRRRSNLTDVKYNYTMVEKAKKQYLSCKFSKRKTGRFPDNSSMYSYSDFRFDFIETLGAGGQASPVTIGSVMVDGDQLAAEYMFFRHAMGEMNKSRTTVVRMDHSQLLNVSYDISYRVRSANSKALHFASLDAKGNGHGRGKISSTRDKADRLHFEAMDITLYGMYREQIGESIWRMDLEIIMAVVSATLSCVFAALQIRHARANPASAPSATSVAMLAVLALGHVTHLALNVDALFVSRRTHYIPISADGWLELNEVMLRVPTLIAFALHLCLLQLVWSSRRSAPRAIAEKWSAAERRSLWICLPLYLLGGLLAGAVHVINNGRAAAENSLVVRVAGDSGTLWDDLASYAGLVLDGFLLPQVILNALSRSRARAISAWFYVGVTVLRAAPHVYDALRARGYVPSVRPSSTYVYASPRDDLFGVAWDVAVPLGAASLALLLFLQQRLGGAFFVRGRRFGEYEMVPTTVSSHQEGDKKMDHERGDMAGLTKNRSTSACRLCFILLVLSATTTTLSTALSGPYSSRCASPSPAADQHTGVDDASALLRSFRITSGIFSGEGAETLFSPRSYYSVVGQHSFTDSFARRSFSLLPHAVSRTTEPSVIHLTATLTLRVQLFESDLTRESAKEGHSISFYLDGYYSSATTQLCMVGKGSDLSIDGSVTHYMDVAPRLRIPSISSLTDPFVTGILEGADFEPFSLLTYAEGSSYRYSENTSCLPLPVPEAAAAARRAIQTTPDGNFSCDTLKARLAASYRLEYGRAHAVSFPSLHEPRLHVNQLHCTAGGAVRAYAVFSNDTANMWGFRDFFSSQEAAVVADGHWDSDTNRLCLRACLVARSSPATPSASTELEVREWGIGMSFWFPAGRVTAGVLWNATQLNSSDNHASVGSDVALITASSFEEWKGNLSDVNYNYSFTMLEEAKKHYLKTGPSDSKKNSKGSFPGNYSHSYRDFRFPFFLEGETGSGTAYPVAIGSAMVDGDRLAAEHSFSRHAAAQLEQGTLVNVSYGVTYYVAPKNWSSFGQLKDRYIRAEGVYDPTTGSLCMVGCGELNGSMDCQILITVQFSSFGNGTGFSHGRGRISSLRNSTDRLYFPRRDITLFGMYSHEVSKSIWRMDTETVVVVISTTLTCVFTVLQILHTKRNPRAAASTSITMLAVQALGLVTPLVVNSELLVMNKRRQLGGLDGDGWLRLNELMLRVPTLIAFALQLRLLQLAWSGRTTAACSSEGETSPAPAPAAERKVLRTCLPLYLLGAAVTAVVHVVNVRAAREAGLVDRRFAPAEVTTLWADLASYAGLVLDGFLLPQVVFNAASGSRSRVRAISPWFYAGGTVIRAAPHAYDAFRAVSYAATHVYASSRDDFFGVAWDIVVPLGAALLAFVLFLQQRLGGDLLLRSRNRRRPCDYQLVSTFQR</sequence>
<accession>A0A0D3ESG8</accession>
<feature type="transmembrane region" description="Helical" evidence="10">
    <location>
        <begin position="727"/>
        <end position="748"/>
    </location>
</feature>
<comment type="catalytic activity">
    <reaction evidence="1">
        <text>S-ubiquitinyl-[E2 ubiquitin-conjugating enzyme]-L-cysteine + [acceptor protein]-L-lysine = [E2 ubiquitin-conjugating enzyme]-L-cysteine + N(6)-ubiquitinyl-[acceptor protein]-L-lysine.</text>
        <dbReference type="EC" id="2.3.2.27"/>
    </reaction>
</comment>
<organism evidence="14">
    <name type="scientific">Oryza barthii</name>
    <dbReference type="NCBI Taxonomy" id="65489"/>
    <lineage>
        <taxon>Eukaryota</taxon>
        <taxon>Viridiplantae</taxon>
        <taxon>Streptophyta</taxon>
        <taxon>Embryophyta</taxon>
        <taxon>Tracheophyta</taxon>
        <taxon>Spermatophyta</taxon>
        <taxon>Magnoliopsida</taxon>
        <taxon>Liliopsida</taxon>
        <taxon>Poales</taxon>
        <taxon>Poaceae</taxon>
        <taxon>BOP clade</taxon>
        <taxon>Oryzoideae</taxon>
        <taxon>Oryzeae</taxon>
        <taxon>Oryzinae</taxon>
        <taxon>Oryza</taxon>
    </lineage>
</organism>
<evidence type="ECO:0000256" key="3">
    <source>
        <dbReference type="ARBA" id="ARBA00004906"/>
    </source>
</evidence>
<keyword evidence="8 10" id="KW-1133">Transmembrane helix</keyword>
<evidence type="ECO:0000256" key="1">
    <source>
        <dbReference type="ARBA" id="ARBA00000900"/>
    </source>
</evidence>
<feature type="transmembrane region" description="Helical" evidence="10">
    <location>
        <begin position="926"/>
        <end position="948"/>
    </location>
</feature>
<dbReference type="PANTHER" id="PTHR33389">
    <property type="entry name" value="FAMILY PROTEIN, PUTATIVE (DUF2921)-RELATED"/>
    <property type="match status" value="1"/>
</dbReference>
<keyword evidence="6 10" id="KW-0812">Transmembrane</keyword>
<dbReference type="eggNOG" id="ENOG502QS79">
    <property type="taxonomic scope" value="Eukaryota"/>
</dbReference>
<proteinExistence type="predicted"/>
<evidence type="ECO:0000313" key="15">
    <source>
        <dbReference type="Proteomes" id="UP000026960"/>
    </source>
</evidence>
<dbReference type="HOGENOM" id="CLU_237318_0_0_1"/>
<name>A0A0D3ESG8_9ORYZ</name>
<feature type="chain" id="PRO_5002271199" description="RING-type E3 ubiquitin transferase" evidence="11">
    <location>
        <begin position="36"/>
        <end position="1833"/>
    </location>
</feature>
<dbReference type="GO" id="GO:0061630">
    <property type="term" value="F:ubiquitin protein ligase activity"/>
    <property type="evidence" value="ECO:0007669"/>
    <property type="project" value="UniProtKB-EC"/>
</dbReference>
<keyword evidence="9 10" id="KW-0472">Membrane</keyword>
<feature type="transmembrane region" description="Helical" evidence="10">
    <location>
        <begin position="638"/>
        <end position="658"/>
    </location>
</feature>
<dbReference type="PANTHER" id="PTHR33389:SF7">
    <property type="entry name" value="OS01G0678000 PROTEIN"/>
    <property type="match status" value="1"/>
</dbReference>
<reference evidence="14" key="2">
    <citation type="submission" date="2015-03" db="UniProtKB">
        <authorList>
            <consortium name="EnsemblPlants"/>
        </authorList>
    </citation>
    <scope>IDENTIFICATION</scope>
</reference>
<dbReference type="InterPro" id="IPR021319">
    <property type="entry name" value="DUF2921"/>
</dbReference>
<feature type="transmembrane region" description="Helical" evidence="10">
    <location>
        <begin position="1782"/>
        <end position="1804"/>
    </location>
</feature>
<feature type="domain" description="SWEET-like" evidence="12">
    <location>
        <begin position="597"/>
        <end position="882"/>
    </location>
</feature>
<evidence type="ECO:0000313" key="14">
    <source>
        <dbReference type="EnsemblPlants" id="OBART01G26490.1"/>
    </source>
</evidence>
<feature type="domain" description="DUF2921" evidence="13">
    <location>
        <begin position="40"/>
        <end position="209"/>
    </location>
</feature>
<evidence type="ECO:0000256" key="7">
    <source>
        <dbReference type="ARBA" id="ARBA00022786"/>
    </source>
</evidence>
<dbReference type="GO" id="GO:0012505">
    <property type="term" value="C:endomembrane system"/>
    <property type="evidence" value="ECO:0007669"/>
    <property type="project" value="UniProtKB-SubCell"/>
</dbReference>
<evidence type="ECO:0000256" key="5">
    <source>
        <dbReference type="ARBA" id="ARBA00022679"/>
    </source>
</evidence>
<feature type="domain" description="DUF2921" evidence="13">
    <location>
        <begin position="1140"/>
        <end position="1288"/>
    </location>
</feature>
<protein>
    <recommendedName>
        <fullName evidence="4">RING-type E3 ubiquitin transferase</fullName>
        <ecNumber evidence="4">2.3.2.27</ecNumber>
    </recommendedName>
</protein>
<feature type="domain" description="DUF2921" evidence="13">
    <location>
        <begin position="227"/>
        <end position="403"/>
    </location>
</feature>
<evidence type="ECO:0000259" key="13">
    <source>
        <dbReference type="Pfam" id="PF25333"/>
    </source>
</evidence>
<keyword evidence="7" id="KW-0833">Ubl conjugation pathway</keyword>
<feature type="transmembrane region" description="Helical" evidence="10">
    <location>
        <begin position="1574"/>
        <end position="1597"/>
    </location>
</feature>
<feature type="transmembrane region" description="Helical" evidence="10">
    <location>
        <begin position="608"/>
        <end position="626"/>
    </location>
</feature>